<organism evidence="11 12">
    <name type="scientific">Holothuria leucospilota</name>
    <name type="common">Black long sea cucumber</name>
    <name type="synonym">Mertensiothuria leucospilota</name>
    <dbReference type="NCBI Taxonomy" id="206669"/>
    <lineage>
        <taxon>Eukaryota</taxon>
        <taxon>Metazoa</taxon>
        <taxon>Echinodermata</taxon>
        <taxon>Eleutherozoa</taxon>
        <taxon>Echinozoa</taxon>
        <taxon>Holothuroidea</taxon>
        <taxon>Aspidochirotacea</taxon>
        <taxon>Aspidochirotida</taxon>
        <taxon>Holothuriidae</taxon>
        <taxon>Holothuria</taxon>
    </lineage>
</organism>
<keyword evidence="7" id="KW-1015">Disulfide bond</keyword>
<comment type="subcellular location">
    <subcellularLocation>
        <location evidence="1 10">Secreted</location>
        <location evidence="1 10">Extracellular space</location>
        <location evidence="1 10">Extracellular matrix</location>
    </subcellularLocation>
</comment>
<dbReference type="GO" id="GO:0045165">
    <property type="term" value="P:cell fate commitment"/>
    <property type="evidence" value="ECO:0007669"/>
    <property type="project" value="TreeGrafter"/>
</dbReference>
<dbReference type="AlphaFoldDB" id="A0A9Q0YGU1"/>
<dbReference type="GO" id="GO:0005615">
    <property type="term" value="C:extracellular space"/>
    <property type="evidence" value="ECO:0007669"/>
    <property type="project" value="TreeGrafter"/>
</dbReference>
<dbReference type="GO" id="GO:0060070">
    <property type="term" value="P:canonical Wnt signaling pathway"/>
    <property type="evidence" value="ECO:0007669"/>
    <property type="project" value="TreeGrafter"/>
</dbReference>
<dbReference type="PANTHER" id="PTHR12027:SF101">
    <property type="entry name" value="PROTEIN WNT-4"/>
    <property type="match status" value="1"/>
</dbReference>
<name>A0A9Q0YGU1_HOLLE</name>
<protein>
    <recommendedName>
        <fullName evidence="10">Protein Wnt</fullName>
    </recommendedName>
</protein>
<dbReference type="Pfam" id="PF00110">
    <property type="entry name" value="wnt"/>
    <property type="match status" value="1"/>
</dbReference>
<dbReference type="SMART" id="SM00097">
    <property type="entry name" value="WNT1"/>
    <property type="match status" value="1"/>
</dbReference>
<evidence type="ECO:0000256" key="8">
    <source>
        <dbReference type="ARBA" id="ARBA00023180"/>
    </source>
</evidence>
<dbReference type="Gene3D" id="3.30.2460.20">
    <property type="match status" value="1"/>
</dbReference>
<evidence type="ECO:0000256" key="9">
    <source>
        <dbReference type="ARBA" id="ARBA00023288"/>
    </source>
</evidence>
<comment type="function">
    <text evidence="10">Ligand for members of the frizzled family of seven transmembrane receptors.</text>
</comment>
<evidence type="ECO:0000256" key="1">
    <source>
        <dbReference type="ARBA" id="ARBA00004498"/>
    </source>
</evidence>
<evidence type="ECO:0000256" key="7">
    <source>
        <dbReference type="ARBA" id="ARBA00023157"/>
    </source>
</evidence>
<evidence type="ECO:0000256" key="2">
    <source>
        <dbReference type="ARBA" id="ARBA00005683"/>
    </source>
</evidence>
<evidence type="ECO:0000256" key="4">
    <source>
        <dbReference type="ARBA" id="ARBA00022525"/>
    </source>
</evidence>
<evidence type="ECO:0000256" key="10">
    <source>
        <dbReference type="RuleBase" id="RU003500"/>
    </source>
</evidence>
<comment type="caution">
    <text evidence="11">The sequence shown here is derived from an EMBL/GenBank/DDBJ whole genome shotgun (WGS) entry which is preliminary data.</text>
</comment>
<dbReference type="FunFam" id="3.30.2460.20:FF:000001">
    <property type="entry name" value="Wnt homolog"/>
    <property type="match status" value="1"/>
</dbReference>
<dbReference type="GO" id="GO:0005125">
    <property type="term" value="F:cytokine activity"/>
    <property type="evidence" value="ECO:0007669"/>
    <property type="project" value="TreeGrafter"/>
</dbReference>
<dbReference type="EMBL" id="JAIZAY010000021">
    <property type="protein sequence ID" value="KAJ8021774.1"/>
    <property type="molecule type" value="Genomic_DNA"/>
</dbReference>
<dbReference type="Proteomes" id="UP001152320">
    <property type="component" value="Chromosome 21"/>
</dbReference>
<dbReference type="GO" id="GO:0005109">
    <property type="term" value="F:frizzled binding"/>
    <property type="evidence" value="ECO:0007669"/>
    <property type="project" value="TreeGrafter"/>
</dbReference>
<dbReference type="InterPro" id="IPR005817">
    <property type="entry name" value="Wnt"/>
</dbReference>
<gene>
    <name evidence="11" type="ORF">HOLleu_39068</name>
</gene>
<keyword evidence="9" id="KW-0449">Lipoprotein</keyword>
<dbReference type="PANTHER" id="PTHR12027">
    <property type="entry name" value="WNT RELATED"/>
    <property type="match status" value="1"/>
</dbReference>
<evidence type="ECO:0000256" key="5">
    <source>
        <dbReference type="ARBA" id="ARBA00022530"/>
    </source>
</evidence>
<sequence length="356" mass="39637">MWATTCTHLVLTILFIITSYCVRVNHAWLSMFNIQAIGINSIENTETCEIIPGLVNRQVAICKRNLEVMDSVSKGASISILECQKQFHNRRWNCSTVDPYTVFGPVLDNGTREAAFVSSVTAAGVAHAVTRSCSLGELLKCGCDRTVSGTSPEGFTWSGCSDNVAYGIQFSKMFVDARESKSRVSVDRRLMNLHNNEAGRRAIEDNMKTECKCHGVSGSCEVKFCWRSMPSFRKVGSVLKEKFDGATEVAQQRISSRRQLVPVNPNYKPHTNSDLVYLQNSPDFCERNLAIGSLGTQNRTCNKDSKAIDGCELLCCGRGYNTKIETVSERCSCKFHWCCVVKCKTCTRTVEVYTCK</sequence>
<comment type="similarity">
    <text evidence="2 10">Belongs to the Wnt family.</text>
</comment>
<evidence type="ECO:0000256" key="3">
    <source>
        <dbReference type="ARBA" id="ARBA00022473"/>
    </source>
</evidence>
<keyword evidence="8" id="KW-0325">Glycoprotein</keyword>
<keyword evidence="6 10" id="KW-0879">Wnt signaling pathway</keyword>
<evidence type="ECO:0000313" key="12">
    <source>
        <dbReference type="Proteomes" id="UP001152320"/>
    </source>
</evidence>
<keyword evidence="3 10" id="KW-0217">Developmental protein</keyword>
<evidence type="ECO:0000256" key="6">
    <source>
        <dbReference type="ARBA" id="ARBA00022687"/>
    </source>
</evidence>
<proteinExistence type="inferred from homology"/>
<accession>A0A9Q0YGU1</accession>
<keyword evidence="12" id="KW-1185">Reference proteome</keyword>
<dbReference type="CDD" id="cd19336">
    <property type="entry name" value="Wnt_Wnt4"/>
    <property type="match status" value="1"/>
</dbReference>
<dbReference type="PRINTS" id="PR01349">
    <property type="entry name" value="WNTPROTEIN"/>
</dbReference>
<reference evidence="11" key="1">
    <citation type="submission" date="2021-10" db="EMBL/GenBank/DDBJ databases">
        <title>Tropical sea cucumber genome reveals ecological adaptation and Cuvierian tubules defense mechanism.</title>
        <authorList>
            <person name="Chen T."/>
        </authorList>
    </citation>
    <scope>NUCLEOTIDE SEQUENCE</scope>
    <source>
        <strain evidence="11">Nanhai2018</strain>
        <tissue evidence="11">Muscle</tissue>
    </source>
</reference>
<keyword evidence="5" id="KW-0272">Extracellular matrix</keyword>
<evidence type="ECO:0000313" key="11">
    <source>
        <dbReference type="EMBL" id="KAJ8021774.1"/>
    </source>
</evidence>
<dbReference type="InterPro" id="IPR043158">
    <property type="entry name" value="Wnt_C"/>
</dbReference>
<dbReference type="InterPro" id="IPR018161">
    <property type="entry name" value="Wnt_CS"/>
</dbReference>
<dbReference type="OrthoDB" id="5945655at2759"/>
<keyword evidence="4" id="KW-0964">Secreted</keyword>
<dbReference type="GO" id="GO:0030182">
    <property type="term" value="P:neuron differentiation"/>
    <property type="evidence" value="ECO:0007669"/>
    <property type="project" value="TreeGrafter"/>
</dbReference>
<dbReference type="PROSITE" id="PS00246">
    <property type="entry name" value="WNT1"/>
    <property type="match status" value="1"/>
</dbReference>